<dbReference type="PRINTS" id="PR01576">
    <property type="entry name" value="PDEFORMYLASE"/>
</dbReference>
<comment type="similarity">
    <text evidence="1">Belongs to the polypeptide deformylase family.</text>
</comment>
<comment type="caution">
    <text evidence="2">The sequence shown here is derived from an EMBL/GenBank/DDBJ whole genome shotgun (WGS) entry which is preliminary data.</text>
</comment>
<gene>
    <name evidence="2" type="ORF">FYJ61_09310</name>
</gene>
<protein>
    <submittedName>
        <fullName evidence="2">Peptide deformylase</fullName>
        <ecNumber evidence="2">3.5.1.88</ecNumber>
    </submittedName>
</protein>
<proteinExistence type="inferred from homology"/>
<organism evidence="2 3">
    <name type="scientific">Lactobacillus equicursoris</name>
    <dbReference type="NCBI Taxonomy" id="420645"/>
    <lineage>
        <taxon>Bacteria</taxon>
        <taxon>Bacillati</taxon>
        <taxon>Bacillota</taxon>
        <taxon>Bacilli</taxon>
        <taxon>Lactobacillales</taxon>
        <taxon>Lactobacillaceae</taxon>
        <taxon>Lactobacillus</taxon>
    </lineage>
</organism>
<dbReference type="SUPFAM" id="SSF56420">
    <property type="entry name" value="Peptide deformylase"/>
    <property type="match status" value="1"/>
</dbReference>
<evidence type="ECO:0000313" key="2">
    <source>
        <dbReference type="EMBL" id="MST80615.1"/>
    </source>
</evidence>
<dbReference type="PIRSF" id="PIRSF004749">
    <property type="entry name" value="Pep_def"/>
    <property type="match status" value="1"/>
</dbReference>
<dbReference type="Gene3D" id="3.90.45.10">
    <property type="entry name" value="Peptide deformylase"/>
    <property type="match status" value="1"/>
</dbReference>
<dbReference type="InterPro" id="IPR036821">
    <property type="entry name" value="Peptide_deformylase_sf"/>
</dbReference>
<evidence type="ECO:0000256" key="1">
    <source>
        <dbReference type="ARBA" id="ARBA00010759"/>
    </source>
</evidence>
<evidence type="ECO:0000313" key="3">
    <source>
        <dbReference type="Proteomes" id="UP000452141"/>
    </source>
</evidence>
<sequence length="143" mass="15749">MTAKKIIHDPLFLSQPAAKATKNDLQVAQDLLDTLMVHRESKDGLPAAAGLAANMIGEKKAIIALFAGFLPMVMLNPRIVKKSGAYLTQEGCLSLEGERSVQRYKEIEVGYQDLGMQAHQQTFTDFTAEIIQHEVDHCLGKLI</sequence>
<dbReference type="NCBIfam" id="NF006670">
    <property type="entry name" value="PRK09218.1"/>
    <property type="match status" value="1"/>
</dbReference>
<dbReference type="GO" id="GO:0042586">
    <property type="term" value="F:peptide deformylase activity"/>
    <property type="evidence" value="ECO:0007669"/>
    <property type="project" value="UniProtKB-EC"/>
</dbReference>
<dbReference type="Proteomes" id="UP000452141">
    <property type="component" value="Unassembled WGS sequence"/>
</dbReference>
<dbReference type="RefSeq" id="WP_154487542.1">
    <property type="nucleotide sequence ID" value="NZ_VUMW01000040.1"/>
</dbReference>
<dbReference type="PANTHER" id="PTHR10458">
    <property type="entry name" value="PEPTIDE DEFORMYLASE"/>
    <property type="match status" value="1"/>
</dbReference>
<reference evidence="2 3" key="1">
    <citation type="submission" date="2019-08" db="EMBL/GenBank/DDBJ databases">
        <title>In-depth cultivation of the pig gut microbiome towards novel bacterial diversity and tailored functional studies.</title>
        <authorList>
            <person name="Wylensek D."/>
            <person name="Hitch T.C.A."/>
            <person name="Clavel T."/>
        </authorList>
    </citation>
    <scope>NUCLEOTIDE SEQUENCE [LARGE SCALE GENOMIC DNA]</scope>
    <source>
        <strain evidence="2 3">WCA-470BD-2E</strain>
    </source>
</reference>
<dbReference type="PANTHER" id="PTHR10458:SF22">
    <property type="entry name" value="PEPTIDE DEFORMYLASE"/>
    <property type="match status" value="1"/>
</dbReference>
<dbReference type="EMBL" id="VUMW01000040">
    <property type="protein sequence ID" value="MST80615.1"/>
    <property type="molecule type" value="Genomic_DNA"/>
</dbReference>
<name>A0A844FQY7_9LACO</name>
<dbReference type="Pfam" id="PF01327">
    <property type="entry name" value="Pep_deformylase"/>
    <property type="match status" value="1"/>
</dbReference>
<dbReference type="AlphaFoldDB" id="A0A844FQY7"/>
<dbReference type="InterPro" id="IPR023635">
    <property type="entry name" value="Peptide_deformylase"/>
</dbReference>
<keyword evidence="2" id="KW-0378">Hydrolase</keyword>
<accession>A0A844FQY7</accession>
<dbReference type="EC" id="3.5.1.88" evidence="2"/>